<sequence length="57" mass="6384">MGNRLTRHGLFEECVEQQASAARVPAVKSEHPLVEVGLHVLRADRALHRSHDPAFDE</sequence>
<reference evidence="1 2" key="1">
    <citation type="submission" date="2015-01" db="EMBL/GenBank/DDBJ databases">
        <title>Draft genome of the acidophilic iron oxidizer Ferrimicrobium acidiphilum strain T23.</title>
        <authorList>
            <person name="Poehlein A."/>
            <person name="Eisen S."/>
            <person name="Schloemann M."/>
            <person name="Johnson B.D."/>
            <person name="Daniel R."/>
            <person name="Muehling M."/>
        </authorList>
    </citation>
    <scope>NUCLEOTIDE SEQUENCE [LARGE SCALE GENOMIC DNA]</scope>
    <source>
        <strain evidence="1 2">T23</strain>
    </source>
</reference>
<accession>A0A0D8FQN7</accession>
<comment type="caution">
    <text evidence="1">The sequence shown here is derived from an EMBL/GenBank/DDBJ whole genome shotgun (WGS) entry which is preliminary data.</text>
</comment>
<keyword evidence="2" id="KW-1185">Reference proteome</keyword>
<organism evidence="1 2">
    <name type="scientific">Ferrimicrobium acidiphilum DSM 19497</name>
    <dbReference type="NCBI Taxonomy" id="1121877"/>
    <lineage>
        <taxon>Bacteria</taxon>
        <taxon>Bacillati</taxon>
        <taxon>Actinomycetota</taxon>
        <taxon>Acidimicrobiia</taxon>
        <taxon>Acidimicrobiales</taxon>
        <taxon>Acidimicrobiaceae</taxon>
        <taxon>Ferrimicrobium</taxon>
    </lineage>
</organism>
<proteinExistence type="predicted"/>
<gene>
    <name evidence="1" type="ORF">FEAC_28270</name>
</gene>
<name>A0A0D8FQN7_9ACTN</name>
<dbReference type="AlphaFoldDB" id="A0A0D8FQN7"/>
<protein>
    <submittedName>
        <fullName evidence="1">Uncharacterized protein</fullName>
    </submittedName>
</protein>
<evidence type="ECO:0000313" key="2">
    <source>
        <dbReference type="Proteomes" id="UP000032336"/>
    </source>
</evidence>
<dbReference type="EMBL" id="JXUW01000041">
    <property type="protein sequence ID" value="KJE75451.1"/>
    <property type="molecule type" value="Genomic_DNA"/>
</dbReference>
<evidence type="ECO:0000313" key="1">
    <source>
        <dbReference type="EMBL" id="KJE75451.1"/>
    </source>
</evidence>
<dbReference type="Proteomes" id="UP000032336">
    <property type="component" value="Unassembled WGS sequence"/>
</dbReference>